<dbReference type="Proteomes" id="UP000540787">
    <property type="component" value="Unassembled WGS sequence"/>
</dbReference>
<proteinExistence type="predicted"/>
<evidence type="ECO:0000256" key="1">
    <source>
        <dbReference type="SAM" id="SignalP"/>
    </source>
</evidence>
<evidence type="ECO:0000313" key="2">
    <source>
        <dbReference type="EMBL" id="MBB6132105.1"/>
    </source>
</evidence>
<keyword evidence="3" id="KW-1185">Reference proteome</keyword>
<dbReference type="EMBL" id="JACHBX010000001">
    <property type="protein sequence ID" value="MBB6132105.1"/>
    <property type="molecule type" value="Genomic_DNA"/>
</dbReference>
<accession>A0A7W9WX86</accession>
<dbReference type="RefSeq" id="WP_183549827.1">
    <property type="nucleotide sequence ID" value="NZ_JACHBX010000001.1"/>
</dbReference>
<name>A0A7W9WX86_9BURK</name>
<evidence type="ECO:0000313" key="3">
    <source>
        <dbReference type="Proteomes" id="UP000540787"/>
    </source>
</evidence>
<sequence length="141" mass="15806">MKTNKEVMFLALIVFLSVQLQSTAQATENYSCWIKRVEAREGKLYISFLPDYRRRAFVTDEVQERQSTTSSTAASDDLIMWENEKATNSDGLHSGCTITAEKHEGRLGVQVRAYVSLPGIPASEKTEFIAAARSEEAQQPK</sequence>
<protein>
    <submittedName>
        <fullName evidence="2">Uncharacterized protein</fullName>
    </submittedName>
</protein>
<dbReference type="AlphaFoldDB" id="A0A7W9WX86"/>
<feature type="chain" id="PRO_5031222793" evidence="1">
    <location>
        <begin position="27"/>
        <end position="141"/>
    </location>
</feature>
<organism evidence="2 3">
    <name type="scientific">Massilia aurea</name>
    <dbReference type="NCBI Taxonomy" id="373040"/>
    <lineage>
        <taxon>Bacteria</taxon>
        <taxon>Pseudomonadati</taxon>
        <taxon>Pseudomonadota</taxon>
        <taxon>Betaproteobacteria</taxon>
        <taxon>Burkholderiales</taxon>
        <taxon>Oxalobacteraceae</taxon>
        <taxon>Telluria group</taxon>
        <taxon>Massilia</taxon>
    </lineage>
</organism>
<comment type="caution">
    <text evidence="2">The sequence shown here is derived from an EMBL/GenBank/DDBJ whole genome shotgun (WGS) entry which is preliminary data.</text>
</comment>
<feature type="signal peptide" evidence="1">
    <location>
        <begin position="1"/>
        <end position="26"/>
    </location>
</feature>
<gene>
    <name evidence="2" type="ORF">HD842_000216</name>
</gene>
<reference evidence="2 3" key="1">
    <citation type="submission" date="2020-08" db="EMBL/GenBank/DDBJ databases">
        <title>The Agave Microbiome: Exploring the role of microbial communities in plant adaptations to desert environments.</title>
        <authorList>
            <person name="Partida-Martinez L.P."/>
        </authorList>
    </citation>
    <scope>NUCLEOTIDE SEQUENCE [LARGE SCALE GENOMIC DNA]</scope>
    <source>
        <strain evidence="2 3">AT3.2</strain>
    </source>
</reference>
<keyword evidence="1" id="KW-0732">Signal</keyword>